<proteinExistence type="predicted"/>
<reference evidence="1 2" key="1">
    <citation type="submission" date="2020-05" db="EMBL/GenBank/DDBJ databases">
        <title>Complete genome sequence of of a novel Thermoleptolyngbya strain isolated from hot springs of Ganzi, Sichuan China.</title>
        <authorList>
            <person name="Tang J."/>
            <person name="Daroch M."/>
            <person name="Li L."/>
            <person name="Waleron K."/>
            <person name="Waleron M."/>
            <person name="Waleron M."/>
        </authorList>
    </citation>
    <scope>NUCLEOTIDE SEQUENCE [LARGE SCALE GENOMIC DNA]</scope>
    <source>
        <strain evidence="1 2">PKUAC-SCTA183</strain>
    </source>
</reference>
<evidence type="ECO:0000313" key="2">
    <source>
        <dbReference type="Proteomes" id="UP000505210"/>
    </source>
</evidence>
<dbReference type="EMBL" id="CP053661">
    <property type="protein sequence ID" value="QKD83803.1"/>
    <property type="molecule type" value="Genomic_DNA"/>
</dbReference>
<sequence>MMLRGAIAKKLRKTTGMGDRADEDYDRACIGDMHCKSRLRPVLLQHWAMN</sequence>
<keyword evidence="2" id="KW-1185">Reference proteome</keyword>
<evidence type="ECO:0000313" key="1">
    <source>
        <dbReference type="EMBL" id="QKD83803.1"/>
    </source>
</evidence>
<dbReference type="KEGG" id="theu:HPC62_17800"/>
<name>A0A6M8BLF5_9CYAN</name>
<protein>
    <submittedName>
        <fullName evidence="1">Uncharacterized protein</fullName>
    </submittedName>
</protein>
<dbReference type="AlphaFoldDB" id="A0A6M8BLF5"/>
<accession>A0A6M8BLF5</accession>
<dbReference type="RefSeq" id="WP_172357810.1">
    <property type="nucleotide sequence ID" value="NZ_CP053661.1"/>
</dbReference>
<gene>
    <name evidence="1" type="ORF">HPC62_17800</name>
</gene>
<dbReference type="Proteomes" id="UP000505210">
    <property type="component" value="Chromosome"/>
</dbReference>
<organism evidence="1 2">
    <name type="scientific">Thermoleptolyngbya sichuanensis A183</name>
    <dbReference type="NCBI Taxonomy" id="2737172"/>
    <lineage>
        <taxon>Bacteria</taxon>
        <taxon>Bacillati</taxon>
        <taxon>Cyanobacteriota</taxon>
        <taxon>Cyanophyceae</taxon>
        <taxon>Oculatellales</taxon>
        <taxon>Oculatellaceae</taxon>
        <taxon>Thermoleptolyngbya</taxon>
        <taxon>Thermoleptolyngbya sichuanensis</taxon>
    </lineage>
</organism>